<dbReference type="InterPro" id="IPR002869">
    <property type="entry name" value="Pyrv_flavodox_OxRed_cen"/>
</dbReference>
<comment type="catalytic activity">
    <reaction evidence="4">
        <text>indole-3-pyruvate + 2 oxidized [2Fe-2S]-[ferredoxin] + CoA = (indol-3-yl)acetyl-CoA + 2 reduced [2Fe-2S]-[ferredoxin] + CO2 + H(+)</text>
        <dbReference type="Rhea" id="RHEA:12645"/>
        <dbReference type="Rhea" id="RHEA-COMP:10000"/>
        <dbReference type="Rhea" id="RHEA-COMP:10001"/>
        <dbReference type="ChEBI" id="CHEBI:15378"/>
        <dbReference type="ChEBI" id="CHEBI:16526"/>
        <dbReference type="ChEBI" id="CHEBI:17640"/>
        <dbReference type="ChEBI" id="CHEBI:33737"/>
        <dbReference type="ChEBI" id="CHEBI:33738"/>
        <dbReference type="ChEBI" id="CHEBI:57271"/>
        <dbReference type="ChEBI" id="CHEBI:57287"/>
        <dbReference type="EC" id="1.2.7.8"/>
    </reaction>
</comment>
<evidence type="ECO:0000256" key="5">
    <source>
        <dbReference type="NCBIfam" id="TIGR03334"/>
    </source>
</evidence>
<dbReference type="InterPro" id="IPR052198">
    <property type="entry name" value="IorB_Oxidoreductase"/>
</dbReference>
<feature type="domain" description="Pyruvate/ketoisovalerate oxidoreductase catalytic" evidence="6">
    <location>
        <begin position="11"/>
        <end position="193"/>
    </location>
</feature>
<keyword evidence="3" id="KW-0560">Oxidoreductase</keyword>
<evidence type="ECO:0000256" key="4">
    <source>
        <dbReference type="ARBA" id="ARBA00048332"/>
    </source>
</evidence>
<dbReference type="AlphaFoldDB" id="A0A8J8PDW0"/>
<name>A0A8J8PDW0_9ARCH</name>
<evidence type="ECO:0000256" key="3">
    <source>
        <dbReference type="ARBA" id="ARBA00023002"/>
    </source>
</evidence>
<evidence type="ECO:0000313" key="8">
    <source>
        <dbReference type="Proteomes" id="UP000752814"/>
    </source>
</evidence>
<dbReference type="Proteomes" id="UP000752814">
    <property type="component" value="Unassembled WGS sequence"/>
</dbReference>
<evidence type="ECO:0000256" key="1">
    <source>
        <dbReference type="ARBA" id="ARBA00002995"/>
    </source>
</evidence>
<dbReference type="GO" id="GO:0043805">
    <property type="term" value="F:indolepyruvate ferredoxin oxidoreductase activity"/>
    <property type="evidence" value="ECO:0007669"/>
    <property type="project" value="UniProtKB-EC"/>
</dbReference>
<dbReference type="RefSeq" id="WP_400203697.1">
    <property type="nucleotide sequence ID" value="NZ_CAYAYE010000024.1"/>
</dbReference>
<evidence type="ECO:0000256" key="2">
    <source>
        <dbReference type="ARBA" id="ARBA00011238"/>
    </source>
</evidence>
<comment type="caution">
    <text evidence="7">The sequence shown here is derived from an EMBL/GenBank/DDBJ whole genome shotgun (WGS) entry which is preliminary data.</text>
</comment>
<dbReference type="Gene3D" id="3.40.920.10">
    <property type="entry name" value="Pyruvate-ferredoxin oxidoreductase, PFOR, domain III"/>
    <property type="match status" value="1"/>
</dbReference>
<evidence type="ECO:0000259" key="6">
    <source>
        <dbReference type="Pfam" id="PF01558"/>
    </source>
</evidence>
<sequence>MKYGIQLVGVGGQGVLLASTVLGSAAVSEGMDAAMSEVHGMAQRGGSVQCTVRIGQGVLSPLLAQGEANVLLGFEPAETCRNLVYASRDTYVITNTVPVVPVTVSSGLEEYPAVDDIIKAVKDSGVSRLIAIDAVSMAMEAGNAIAANSVLIGAMSAVPGFPLSKEKMLSILLERVPAKAKDVNQKAFEMGYEAALKCLSPQ</sequence>
<comment type="subunit">
    <text evidence="2">Heterodimer of the IorA and IorB subunits.</text>
</comment>
<reference evidence="7" key="1">
    <citation type="submission" date="2016-03" db="EMBL/GenBank/DDBJ databases">
        <authorList>
            <person name="Borrel G."/>
            <person name="Mccann A."/>
            <person name="O'Toole P.W."/>
        </authorList>
    </citation>
    <scope>NUCLEOTIDE SEQUENCE</scope>
    <source>
        <strain evidence="7">183</strain>
    </source>
</reference>
<gene>
    <name evidence="7" type="ORF">A3207_07950</name>
</gene>
<dbReference type="NCBIfam" id="TIGR03334">
    <property type="entry name" value="IOR_beta"/>
    <property type="match status" value="1"/>
</dbReference>
<dbReference type="PANTHER" id="PTHR43854:SF1">
    <property type="entry name" value="INDOLEPYRUVATE OXIDOREDUCTASE SUBUNIT IORB"/>
    <property type="match status" value="1"/>
</dbReference>
<dbReference type="EC" id="1.2.7.8" evidence="5"/>
<proteinExistence type="predicted"/>
<evidence type="ECO:0000313" key="7">
    <source>
        <dbReference type="EMBL" id="TQS83516.1"/>
    </source>
</evidence>
<dbReference type="SUPFAM" id="SSF53323">
    <property type="entry name" value="Pyruvate-ferredoxin oxidoreductase, PFOR, domain III"/>
    <property type="match status" value="1"/>
</dbReference>
<comment type="function">
    <text evidence="1">Catalyzes the ferredoxin-dependent oxidative decarboxylation of arylpyruvates.</text>
</comment>
<dbReference type="PANTHER" id="PTHR43854">
    <property type="entry name" value="INDOLEPYRUVATE OXIDOREDUCTASE SUBUNIT IORB"/>
    <property type="match status" value="1"/>
</dbReference>
<dbReference type="InterPro" id="IPR019752">
    <property type="entry name" value="Pyrv/ketoisovalerate_OxRed_cat"/>
</dbReference>
<dbReference type="InterPro" id="IPR017719">
    <property type="entry name" value="Indolepyruvate_Fd_OxRdtase_bsu"/>
</dbReference>
<accession>A0A8J8PDW0</accession>
<organism evidence="7 8">
    <name type="scientific">Candidatus Methanomassiliicoccus intestinalis</name>
    <dbReference type="NCBI Taxonomy" id="1406512"/>
    <lineage>
        <taxon>Archaea</taxon>
        <taxon>Methanobacteriati</taxon>
        <taxon>Thermoplasmatota</taxon>
        <taxon>Thermoplasmata</taxon>
        <taxon>Methanomassiliicoccales</taxon>
        <taxon>Methanomassiliicoccaceae</taxon>
        <taxon>Methanomassiliicoccus</taxon>
    </lineage>
</organism>
<dbReference type="EMBL" id="LVVT01000010">
    <property type="protein sequence ID" value="TQS83516.1"/>
    <property type="molecule type" value="Genomic_DNA"/>
</dbReference>
<dbReference type="Pfam" id="PF01558">
    <property type="entry name" value="POR"/>
    <property type="match status" value="1"/>
</dbReference>
<protein>
    <recommendedName>
        <fullName evidence="5">Indolepyruvate ferredoxin oxidoreductase subunit beta</fullName>
        <ecNumber evidence="5">1.2.7.8</ecNumber>
    </recommendedName>
</protein>